<reference evidence="3" key="2">
    <citation type="submission" date="2020-09" db="EMBL/GenBank/DDBJ databases">
        <authorList>
            <person name="Sun Q."/>
            <person name="Ohkuma M."/>
        </authorList>
    </citation>
    <scope>NUCLEOTIDE SEQUENCE</scope>
    <source>
        <strain evidence="3">JCM 3051</strain>
    </source>
</reference>
<sequence>MNRSARFTAAGAAALLAVGVLGAGAAAAADRDAGTDGTRVTVAPAGHDWNNGTRVTSVPQDDREY</sequence>
<evidence type="ECO:0000256" key="2">
    <source>
        <dbReference type="SAM" id="SignalP"/>
    </source>
</evidence>
<protein>
    <submittedName>
        <fullName evidence="3">Uncharacterized protein</fullName>
    </submittedName>
</protein>
<proteinExistence type="predicted"/>
<keyword evidence="4" id="KW-1185">Reference proteome</keyword>
<feature type="signal peptide" evidence="2">
    <location>
        <begin position="1"/>
        <end position="28"/>
    </location>
</feature>
<dbReference type="RefSeq" id="WP_189086853.1">
    <property type="nucleotide sequence ID" value="NZ_BMPT01000001.1"/>
</dbReference>
<gene>
    <name evidence="3" type="ORF">GCM10010102_01960</name>
</gene>
<name>A0A8H9GCQ6_9MICO</name>
<evidence type="ECO:0000313" key="3">
    <source>
        <dbReference type="EMBL" id="GGM09735.1"/>
    </source>
</evidence>
<dbReference type="AlphaFoldDB" id="A0A8H9GCQ6"/>
<reference evidence="3" key="1">
    <citation type="journal article" date="2014" name="Int. J. Syst. Evol. Microbiol.">
        <title>Complete genome sequence of Corynebacterium casei LMG S-19264T (=DSM 44701T), isolated from a smear-ripened cheese.</title>
        <authorList>
            <consortium name="US DOE Joint Genome Institute (JGI-PGF)"/>
            <person name="Walter F."/>
            <person name="Albersmeier A."/>
            <person name="Kalinowski J."/>
            <person name="Ruckert C."/>
        </authorList>
    </citation>
    <scope>NUCLEOTIDE SEQUENCE</scope>
    <source>
        <strain evidence="3">JCM 3051</strain>
    </source>
</reference>
<dbReference type="Proteomes" id="UP000655589">
    <property type="component" value="Unassembled WGS sequence"/>
</dbReference>
<feature type="chain" id="PRO_5034369961" evidence="2">
    <location>
        <begin position="29"/>
        <end position="65"/>
    </location>
</feature>
<keyword evidence="2" id="KW-0732">Signal</keyword>
<evidence type="ECO:0000313" key="4">
    <source>
        <dbReference type="Proteomes" id="UP000655589"/>
    </source>
</evidence>
<evidence type="ECO:0000256" key="1">
    <source>
        <dbReference type="SAM" id="MobiDB-lite"/>
    </source>
</evidence>
<organism evidence="3 4">
    <name type="scientific">Promicromonospora citrea</name>
    <dbReference type="NCBI Taxonomy" id="43677"/>
    <lineage>
        <taxon>Bacteria</taxon>
        <taxon>Bacillati</taxon>
        <taxon>Actinomycetota</taxon>
        <taxon>Actinomycetes</taxon>
        <taxon>Micrococcales</taxon>
        <taxon>Promicromonosporaceae</taxon>
        <taxon>Promicromonospora</taxon>
    </lineage>
</organism>
<dbReference type="EMBL" id="BMPT01000001">
    <property type="protein sequence ID" value="GGM09735.1"/>
    <property type="molecule type" value="Genomic_DNA"/>
</dbReference>
<feature type="compositionally biased region" description="Polar residues" evidence="1">
    <location>
        <begin position="50"/>
        <end position="59"/>
    </location>
</feature>
<comment type="caution">
    <text evidence="3">The sequence shown here is derived from an EMBL/GenBank/DDBJ whole genome shotgun (WGS) entry which is preliminary data.</text>
</comment>
<accession>A0A8H9GCQ6</accession>
<feature type="region of interest" description="Disordered" evidence="1">
    <location>
        <begin position="28"/>
        <end position="65"/>
    </location>
</feature>